<evidence type="ECO:0000259" key="1">
    <source>
        <dbReference type="Pfam" id="PF20005"/>
    </source>
</evidence>
<organism evidence="2 3">
    <name type="scientific">Candidatus Thiomargarita nelsonii</name>
    <dbReference type="NCBI Taxonomy" id="1003181"/>
    <lineage>
        <taxon>Bacteria</taxon>
        <taxon>Pseudomonadati</taxon>
        <taxon>Pseudomonadota</taxon>
        <taxon>Gammaproteobacteria</taxon>
        <taxon>Thiotrichales</taxon>
        <taxon>Thiotrichaceae</taxon>
        <taxon>Thiomargarita</taxon>
    </lineage>
</organism>
<feature type="domain" description="FtsH ternary system" evidence="1">
    <location>
        <begin position="5"/>
        <end position="304"/>
    </location>
</feature>
<sequence length="377" mass="41000">MSLATLYIIVPPSLSRWVLRRATALDIQVTLVSAMRRPLRGEDTAAGVLLLRLQVEQGTIPLSLVRAIAALPYTTVAQAIGLIEERLLVDIHYRPPLAESLLGAMIPEDETWLLGAPDIGHWRLSRQGEAVDGLTLLEAPTLPLIDMPATAQAKLPAPVPVRLVTDSSANGRIDAVLLDETELGWMRTFLAGRPVGETAFLLPGPGKHLLMAPGGLPGIVPFGTPLRHLNPGGFFLEMGMDFYPTLPKAARKQTFSLDEGQIVVVVEEGAYRFETDNMQPAWTLWVGDAPTIQEGLSSQSKKILARITTDLRQQETADKPKMKRIKNQLGIKRADRTGILKEAQKAELAGDFVRAAELMEAAGEMSSAGRLYERAAG</sequence>
<reference evidence="2 3" key="1">
    <citation type="submission" date="2016-05" db="EMBL/GenBank/DDBJ databases">
        <title>Single-cell genome of chain-forming Candidatus Thiomargarita nelsonii and comparison to other large sulfur-oxidizing bacteria.</title>
        <authorList>
            <person name="Winkel M."/>
            <person name="Salman V."/>
            <person name="Woyke T."/>
            <person name="Schulz-Vogt H."/>
            <person name="Richter M."/>
            <person name="Flood B."/>
            <person name="Bailey J."/>
            <person name="Amann R."/>
            <person name="Mussmann M."/>
        </authorList>
    </citation>
    <scope>NUCLEOTIDE SEQUENCE [LARGE SCALE GENOMIC DNA]</scope>
    <source>
        <strain evidence="2 3">THI036</strain>
    </source>
</reference>
<dbReference type="EMBL" id="LUTY01002121">
    <property type="protein sequence ID" value="OAD20773.1"/>
    <property type="molecule type" value="Genomic_DNA"/>
</dbReference>
<keyword evidence="3" id="KW-1185">Reference proteome</keyword>
<dbReference type="Pfam" id="PF20005">
    <property type="entry name" value="fvmX7"/>
    <property type="match status" value="1"/>
</dbReference>
<evidence type="ECO:0000313" key="3">
    <source>
        <dbReference type="Proteomes" id="UP000076962"/>
    </source>
</evidence>
<dbReference type="Proteomes" id="UP000076962">
    <property type="component" value="Unassembled WGS sequence"/>
</dbReference>
<dbReference type="AlphaFoldDB" id="A0A176RYA7"/>
<name>A0A176RYA7_9GAMM</name>
<comment type="caution">
    <text evidence="2">The sequence shown here is derived from an EMBL/GenBank/DDBJ whole genome shotgun (WGS) entry which is preliminary data.</text>
</comment>
<accession>A0A176RYA7</accession>
<dbReference type="InterPro" id="IPR045486">
    <property type="entry name" value="fvmX7"/>
</dbReference>
<gene>
    <name evidence="2" type="ORF">THIOM_003500</name>
</gene>
<evidence type="ECO:0000313" key="2">
    <source>
        <dbReference type="EMBL" id="OAD20773.1"/>
    </source>
</evidence>
<protein>
    <recommendedName>
        <fullName evidence="1">FtsH ternary system domain-containing protein</fullName>
    </recommendedName>
</protein>
<proteinExistence type="predicted"/>